<sequence length="94" mass="11006">MKDKIIEETKNISNDELKNIIKEAIREVLYLRNEKVTLTIDECVNYSGIGRNKLMELAHADNDFPAFKIGKRFLIHKEMLDEWLGKIVQEKTTL</sequence>
<reference evidence="2 3" key="1">
    <citation type="submission" date="2018-06" db="EMBL/GenBank/DDBJ databases">
        <title>Genome conservation of Clostridium tetani.</title>
        <authorList>
            <person name="Bruggemann H."/>
            <person name="Popoff M.R."/>
        </authorList>
    </citation>
    <scope>NUCLEOTIDE SEQUENCE [LARGE SCALE GENOMIC DNA]</scope>
    <source>
        <strain evidence="2 3">63.05</strain>
    </source>
</reference>
<dbReference type="EMBL" id="QMAU01000015">
    <property type="protein sequence ID" value="RXI58090.1"/>
    <property type="molecule type" value="Genomic_DNA"/>
</dbReference>
<dbReference type="Proteomes" id="UP000290273">
    <property type="component" value="Unassembled WGS sequence"/>
</dbReference>
<evidence type="ECO:0000259" key="1">
    <source>
        <dbReference type="Pfam" id="PF12728"/>
    </source>
</evidence>
<dbReference type="InterPro" id="IPR010093">
    <property type="entry name" value="SinI_DNA-bd"/>
</dbReference>
<proteinExistence type="predicted"/>
<feature type="domain" description="Helix-turn-helix" evidence="1">
    <location>
        <begin position="38"/>
        <end position="84"/>
    </location>
</feature>
<organism evidence="2 3">
    <name type="scientific">Clostridium tetani</name>
    <dbReference type="NCBI Taxonomy" id="1513"/>
    <lineage>
        <taxon>Bacteria</taxon>
        <taxon>Bacillati</taxon>
        <taxon>Bacillota</taxon>
        <taxon>Clostridia</taxon>
        <taxon>Eubacteriales</taxon>
        <taxon>Clostridiaceae</taxon>
        <taxon>Clostridium</taxon>
    </lineage>
</organism>
<protein>
    <submittedName>
        <fullName evidence="2">Excisionase</fullName>
    </submittedName>
</protein>
<evidence type="ECO:0000313" key="3">
    <source>
        <dbReference type="Proteomes" id="UP000290273"/>
    </source>
</evidence>
<accession>A0ABY0ERX3</accession>
<evidence type="ECO:0000313" key="2">
    <source>
        <dbReference type="EMBL" id="RXI58090.1"/>
    </source>
</evidence>
<name>A0ABY0ERX3_CLOTA</name>
<dbReference type="InterPro" id="IPR038148">
    <property type="entry name" value="Tn1545/Tn916_Xis"/>
</dbReference>
<dbReference type="InterPro" id="IPR041657">
    <property type="entry name" value="HTH_17"/>
</dbReference>
<dbReference type="RefSeq" id="WP_128993105.1">
    <property type="nucleotide sequence ID" value="NZ_QMAU01000015.1"/>
</dbReference>
<comment type="caution">
    <text evidence="2">The sequence shown here is derived from an EMBL/GenBank/DDBJ whole genome shotgun (WGS) entry which is preliminary data.</text>
</comment>
<gene>
    <name evidence="2" type="ORF">DP131_03060</name>
</gene>
<dbReference type="NCBIfam" id="TIGR01764">
    <property type="entry name" value="excise"/>
    <property type="match status" value="1"/>
</dbReference>
<dbReference type="Gene3D" id="3.90.105.50">
    <property type="match status" value="1"/>
</dbReference>
<dbReference type="Pfam" id="PF12728">
    <property type="entry name" value="HTH_17"/>
    <property type="match status" value="1"/>
</dbReference>